<dbReference type="Gene3D" id="3.40.630.30">
    <property type="match status" value="1"/>
</dbReference>
<dbReference type="InterPro" id="IPR000182">
    <property type="entry name" value="GNAT_dom"/>
</dbReference>
<reference evidence="2 3" key="1">
    <citation type="submission" date="2017-06" db="EMBL/GenBank/DDBJ databases">
        <title>Herbaspirillum phytohormonus sp. nov., isolated from the root nodule of Robinia pseudoacacia in lead-zinc mine.</title>
        <authorList>
            <person name="Fan M."/>
            <person name="Lin Y."/>
        </authorList>
    </citation>
    <scope>NUCLEOTIDE SEQUENCE [LARGE SCALE GENOMIC DNA]</scope>
    <source>
        <strain evidence="2 3">HZ10</strain>
    </source>
</reference>
<protein>
    <submittedName>
        <fullName evidence="2">GNAT family N-acetyltransferase</fullName>
    </submittedName>
</protein>
<accession>A0A246WVP8</accession>
<dbReference type="RefSeq" id="WP_088750050.1">
    <property type="nucleotide sequence ID" value="NZ_NJGU01000001.1"/>
</dbReference>
<name>A0A246WVP8_9BURK</name>
<gene>
    <name evidence="2" type="ORF">CEJ42_03710</name>
</gene>
<dbReference type="SUPFAM" id="SSF55729">
    <property type="entry name" value="Acyl-CoA N-acyltransferases (Nat)"/>
    <property type="match status" value="1"/>
</dbReference>
<sequence length="194" mass="21855">MNDHPRPEPASLRGERILLRPWRPADRAPFAAINADARVMEHFPAPLAERDSDALADRIEAHFGKHGFGPWALEIPGVAEFAGFVGLLTVSFDAHFTPAVEIGWRLAAPLWGRGYASEAAACAMHYGFAELGLPEIVSFTVPANLRSLAVMQRLGMHYDIREDFLHPRLPPEHPLRLHRLYRIGREQWMERQAP</sequence>
<dbReference type="InterPro" id="IPR016181">
    <property type="entry name" value="Acyl_CoA_acyltransferase"/>
</dbReference>
<dbReference type="PANTHER" id="PTHR43792">
    <property type="entry name" value="GNAT FAMILY, PUTATIVE (AFU_ORTHOLOGUE AFUA_3G00765)-RELATED-RELATED"/>
    <property type="match status" value="1"/>
</dbReference>
<organism evidence="2 3">
    <name type="scientific">Herbaspirillum robiniae</name>
    <dbReference type="NCBI Taxonomy" id="2014887"/>
    <lineage>
        <taxon>Bacteria</taxon>
        <taxon>Pseudomonadati</taxon>
        <taxon>Pseudomonadota</taxon>
        <taxon>Betaproteobacteria</taxon>
        <taxon>Burkholderiales</taxon>
        <taxon>Oxalobacteraceae</taxon>
        <taxon>Herbaspirillum</taxon>
    </lineage>
</organism>
<evidence type="ECO:0000313" key="2">
    <source>
        <dbReference type="EMBL" id="OWY31170.1"/>
    </source>
</evidence>
<evidence type="ECO:0000259" key="1">
    <source>
        <dbReference type="PROSITE" id="PS51186"/>
    </source>
</evidence>
<comment type="caution">
    <text evidence="2">The sequence shown here is derived from an EMBL/GenBank/DDBJ whole genome shotgun (WGS) entry which is preliminary data.</text>
</comment>
<feature type="domain" description="N-acetyltransferase" evidence="1">
    <location>
        <begin position="17"/>
        <end position="176"/>
    </location>
</feature>
<dbReference type="InterPro" id="IPR051531">
    <property type="entry name" value="N-acetyltransferase"/>
</dbReference>
<evidence type="ECO:0000313" key="3">
    <source>
        <dbReference type="Proteomes" id="UP000197596"/>
    </source>
</evidence>
<proteinExistence type="predicted"/>
<dbReference type="GO" id="GO:0016747">
    <property type="term" value="F:acyltransferase activity, transferring groups other than amino-acyl groups"/>
    <property type="evidence" value="ECO:0007669"/>
    <property type="project" value="InterPro"/>
</dbReference>
<dbReference type="EMBL" id="NJGU01000001">
    <property type="protein sequence ID" value="OWY31170.1"/>
    <property type="molecule type" value="Genomic_DNA"/>
</dbReference>
<keyword evidence="2" id="KW-0808">Transferase</keyword>
<dbReference type="Proteomes" id="UP000197596">
    <property type="component" value="Unassembled WGS sequence"/>
</dbReference>
<dbReference type="PANTHER" id="PTHR43792:SF1">
    <property type="entry name" value="N-ACETYLTRANSFERASE DOMAIN-CONTAINING PROTEIN"/>
    <property type="match status" value="1"/>
</dbReference>
<dbReference type="Pfam" id="PF13302">
    <property type="entry name" value="Acetyltransf_3"/>
    <property type="match status" value="1"/>
</dbReference>
<dbReference type="AlphaFoldDB" id="A0A246WVP8"/>
<dbReference type="PROSITE" id="PS51186">
    <property type="entry name" value="GNAT"/>
    <property type="match status" value="1"/>
</dbReference>